<sequence length="39" mass="4596">MGMSLIRMDIVSVSVIPIYLFRFSRIKLIRGVTRREVEI</sequence>
<proteinExistence type="predicted"/>
<protein>
    <submittedName>
        <fullName evidence="1">Uncharacterized protein</fullName>
    </submittedName>
</protein>
<dbReference type="AlphaFoldDB" id="A0A0K2TDY5"/>
<organism evidence="1">
    <name type="scientific">Lepeophtheirus salmonis</name>
    <name type="common">Salmon louse</name>
    <name type="synonym">Caligus salmonis</name>
    <dbReference type="NCBI Taxonomy" id="72036"/>
    <lineage>
        <taxon>Eukaryota</taxon>
        <taxon>Metazoa</taxon>
        <taxon>Ecdysozoa</taxon>
        <taxon>Arthropoda</taxon>
        <taxon>Crustacea</taxon>
        <taxon>Multicrustacea</taxon>
        <taxon>Hexanauplia</taxon>
        <taxon>Copepoda</taxon>
        <taxon>Siphonostomatoida</taxon>
        <taxon>Caligidae</taxon>
        <taxon>Lepeophtheirus</taxon>
    </lineage>
</organism>
<evidence type="ECO:0000313" key="1">
    <source>
        <dbReference type="EMBL" id="CDW24060.1"/>
    </source>
</evidence>
<reference evidence="1" key="1">
    <citation type="submission" date="2014-05" db="EMBL/GenBank/DDBJ databases">
        <authorList>
            <person name="Chronopoulou M."/>
        </authorList>
    </citation>
    <scope>NUCLEOTIDE SEQUENCE</scope>
    <source>
        <tissue evidence="1">Whole organism</tissue>
    </source>
</reference>
<name>A0A0K2TDY5_LEPSM</name>
<accession>A0A0K2TDY5</accession>
<dbReference type="EMBL" id="HACA01006699">
    <property type="protein sequence ID" value="CDW24060.1"/>
    <property type="molecule type" value="Transcribed_RNA"/>
</dbReference>